<evidence type="ECO:0000313" key="4">
    <source>
        <dbReference type="Proteomes" id="UP000321110"/>
    </source>
</evidence>
<accession>A0A5C7WG79</accession>
<dbReference type="InterPro" id="IPR036465">
    <property type="entry name" value="vWFA_dom_sf"/>
</dbReference>
<reference evidence="3 4" key="1">
    <citation type="submission" date="2018-09" db="EMBL/GenBank/DDBJ databases">
        <title>Metagenome Assembled Genomes from an Advanced Water Purification Facility.</title>
        <authorList>
            <person name="Stamps B.W."/>
            <person name="Spear J.R."/>
        </authorList>
    </citation>
    <scope>NUCLEOTIDE SEQUENCE [LARGE SCALE GENOMIC DNA]</scope>
    <source>
        <strain evidence="3">Bin_52_1</strain>
    </source>
</reference>
<proteinExistence type="predicted"/>
<feature type="signal peptide" evidence="2">
    <location>
        <begin position="1"/>
        <end position="28"/>
    </location>
</feature>
<feature type="compositionally biased region" description="Low complexity" evidence="1">
    <location>
        <begin position="580"/>
        <end position="591"/>
    </location>
</feature>
<evidence type="ECO:0000256" key="2">
    <source>
        <dbReference type="SAM" id="SignalP"/>
    </source>
</evidence>
<dbReference type="SUPFAM" id="SSF53300">
    <property type="entry name" value="vWA-like"/>
    <property type="match status" value="1"/>
</dbReference>
<organism evidence="3 4">
    <name type="scientific">Aquipseudomonas alcaligenes</name>
    <name type="common">Pseudomonas alcaligenes</name>
    <dbReference type="NCBI Taxonomy" id="43263"/>
    <lineage>
        <taxon>Bacteria</taxon>
        <taxon>Pseudomonadati</taxon>
        <taxon>Pseudomonadota</taxon>
        <taxon>Gammaproteobacteria</taxon>
        <taxon>Pseudomonadales</taxon>
        <taxon>Pseudomonadaceae</taxon>
        <taxon>Aquipseudomonas</taxon>
    </lineage>
</organism>
<evidence type="ECO:0000256" key="1">
    <source>
        <dbReference type="SAM" id="MobiDB-lite"/>
    </source>
</evidence>
<feature type="region of interest" description="Disordered" evidence="1">
    <location>
        <begin position="1500"/>
        <end position="1519"/>
    </location>
</feature>
<gene>
    <name evidence="3" type="ORF">E6Q69_01055</name>
</gene>
<comment type="caution">
    <text evidence="3">The sequence shown here is derived from an EMBL/GenBank/DDBJ whole genome shotgun (WGS) entry which is preliminary data.</text>
</comment>
<dbReference type="Proteomes" id="UP000321110">
    <property type="component" value="Unassembled WGS sequence"/>
</dbReference>
<sequence length="1546" mass="163540">MNNKHFLRTALSSALACSLILHSAVTQADDTEIFFSSPDTSTDVAKPNVLFILDNSGSMNWGLNDNNPATGSTKSRLTVLKESFSDILSNTSGINAGVMVLNSRSEYGGSRFMYPVTDIDQTIPSSNTLPVNTGGILVSGDDATQATNPLGTAVTDAPTLVMGQITTSNTVAGSASSTLTTNGIYFRKTVSSNEYACRMNASSLTRPYGSACYGESTRTYDNLRTSELLFNFQGLSIPAGASITNAYIVMTAANTRSSRRNPSVDVRIQNSKAPATLNDSNLIGSRTYLSPDPDAIVTTGGWGNGYPVYLDVTSHVNSLRSASPASDPISSILARLYVGGTRDYYVCTAGSCMPQLIVNYTTTASADETRMTALRFQDVAIPAGATVTSASISFVPAASSSGGNATFEVSAENTSNASIFTSGSNLETRTKTATIDWTTPDWVAAPTPAHVTGPDVTSLVQSVVSGSGWCGNNAMAFYIKPKTGNTSNRVAYSIDGAGGLQPVLNITYTGGSGGCINPIIELRVSAEKNDAYENRNGVVTVSAQTLPLSRYWVGARFEQVRINRNATIMDAKLYITPSNTTASTTSSSISIENADNSAPFTSKDDDLSGRSKTSSSTCDFTAANGGWTAGQAVICTSSTLVSSLNSVFARSGWTANNALSVFLGQSTDSSLAAIAYEQNPSQSIKLRLKIQSGGLADQGTVTVRDDMIASVKSMFAESGTPVVPTLYDAARYLRDETSRATPITTSCQPTHMVLLTDGQANSNTTTAKDGIGAIVGGSCTGDATDDGEICTRTLATYLANNDQLADLAGDNKVTTHTVGFALDASEATVSANIKKFLQDVATNGGGSFNTAANAGELTKAFNKIIGEVLATDTTFVSASAPVNTFNRQDNKDELYFSLFRPAATDRWAGNLKRYRMATVDGNAYIVDADGAPAIDPLTGFFRSTARSWWSTSNDGSTVAAGGAASRLPNPDSRNLLTNVTASSNSLTAMNTSNTELTAAKLGVTTATERTALIEYIRGLESGVERNAIGDPIHATPSLVTYGCTATDASGNCTSDIQSAIFGTNEGFVQMFDTNTGVEQFAFMPEDLLPNIKRLMANEAIKSSASEKRQYGMDNTVTVWANDANGNGVIRSGGSVESGEFVYAYATMGRGGRNLYALDISTPASPRLLWTIKGGTTTGFSRLGQTWSAPVRTKMKIGSTDTDVLVFGGGYDADQDDATVRTVDDQGNDLYVVNARTGDLVWSASGAGISGMSYSIPSGVSVIGLQADSSGNTFTDPEGRAGQIFVGDMGGQVWRFHVHNGLSGNALITGGVFASIAGSDEANARRFYHEPEIAVTSVKNTLSLTVNIGSGYRGHPLNTQIDDRFYSFRTVDLSSTGGILTEATMYDATSLTTATDEQTEDVLEADGWYIRLTRDGEKVLSRPLAVNGELLFNTYEPKSANDACKAAFGVTRAYRVNLLNSTAIDDTREVVVDGSSLPSNPQLYCKGNSCWAYNDPSQLIPNTEDSSGENDECEASANPEKCRCDRDPYCVWMPSTPRTYWTDEKAD</sequence>
<keyword evidence="2" id="KW-0732">Signal</keyword>
<dbReference type="EMBL" id="SSFO01000019">
    <property type="protein sequence ID" value="TXI35664.1"/>
    <property type="molecule type" value="Genomic_DNA"/>
</dbReference>
<name>A0A5C7WG79_AQUAC</name>
<feature type="region of interest" description="Disordered" evidence="1">
    <location>
        <begin position="580"/>
        <end position="615"/>
    </location>
</feature>
<feature type="chain" id="PRO_5023039692" evidence="2">
    <location>
        <begin position="29"/>
        <end position="1546"/>
    </location>
</feature>
<evidence type="ECO:0000313" key="3">
    <source>
        <dbReference type="EMBL" id="TXI35664.1"/>
    </source>
</evidence>
<protein>
    <submittedName>
        <fullName evidence="3">Pilus assembly protein PilY</fullName>
    </submittedName>
</protein>
<dbReference type="Gene3D" id="3.40.50.410">
    <property type="entry name" value="von Willebrand factor, type A domain"/>
    <property type="match status" value="2"/>
</dbReference>